<name>A0A171KQ56_9BURK</name>
<comment type="caution">
    <text evidence="9">The sequence shown here is derived from an EMBL/GenBank/DDBJ whole genome shotgun (WGS) entry which is preliminary data.</text>
</comment>
<comment type="similarity">
    <text evidence="2 8">Belongs to the UPF0056 (MarC) family.</text>
</comment>
<dbReference type="GeneID" id="99728181"/>
<gene>
    <name evidence="9" type="ORF">AAV32_13645</name>
    <name evidence="10" type="ORF">EV679_0292</name>
</gene>
<evidence type="ECO:0000313" key="11">
    <source>
        <dbReference type="Proteomes" id="UP000078084"/>
    </source>
</evidence>
<accession>A0A171KQ56</accession>
<dbReference type="Proteomes" id="UP000078084">
    <property type="component" value="Unassembled WGS sequence"/>
</dbReference>
<keyword evidence="3" id="KW-1003">Cell membrane</keyword>
<dbReference type="OrthoDB" id="21094at2"/>
<organism evidence="9 11">
    <name type="scientific">Kerstersia gyiorum</name>
    <dbReference type="NCBI Taxonomy" id="206506"/>
    <lineage>
        <taxon>Bacteria</taxon>
        <taxon>Pseudomonadati</taxon>
        <taxon>Pseudomonadota</taxon>
        <taxon>Betaproteobacteria</taxon>
        <taxon>Burkholderiales</taxon>
        <taxon>Alcaligenaceae</taxon>
        <taxon>Kerstersia</taxon>
    </lineage>
</organism>
<evidence type="ECO:0000256" key="1">
    <source>
        <dbReference type="ARBA" id="ARBA00004429"/>
    </source>
</evidence>
<keyword evidence="6 8" id="KW-1133">Transmembrane helix</keyword>
<evidence type="ECO:0000256" key="4">
    <source>
        <dbReference type="ARBA" id="ARBA00022519"/>
    </source>
</evidence>
<proteinExistence type="inferred from homology"/>
<reference evidence="10 12" key="2">
    <citation type="submission" date="2019-02" db="EMBL/GenBank/DDBJ databases">
        <title>Genomic Encyclopedia of Type Strains, Phase IV (KMG-IV): sequencing the most valuable type-strain genomes for metagenomic binning, comparative biology and taxonomic classification.</title>
        <authorList>
            <person name="Goeker M."/>
        </authorList>
    </citation>
    <scope>NUCLEOTIDE SEQUENCE [LARGE SCALE GENOMIC DNA]</scope>
    <source>
        <strain evidence="10 12">DSM 16618</strain>
    </source>
</reference>
<evidence type="ECO:0000256" key="5">
    <source>
        <dbReference type="ARBA" id="ARBA00022692"/>
    </source>
</evidence>
<dbReference type="Pfam" id="PF01914">
    <property type="entry name" value="MarC"/>
    <property type="match status" value="1"/>
</dbReference>
<feature type="transmembrane region" description="Helical" evidence="8">
    <location>
        <begin position="50"/>
        <end position="69"/>
    </location>
</feature>
<keyword evidence="7 8" id="KW-0472">Membrane</keyword>
<dbReference type="RefSeq" id="WP_068373282.1">
    <property type="nucleotide sequence ID" value="NZ_CBCSEB010000003.1"/>
</dbReference>
<dbReference type="NCBIfam" id="NF008228">
    <property type="entry name" value="PRK10995.1"/>
    <property type="match status" value="1"/>
</dbReference>
<keyword evidence="11" id="KW-1185">Reference proteome</keyword>
<dbReference type="InterPro" id="IPR002771">
    <property type="entry name" value="Multi_antbiot-R_MarC"/>
</dbReference>
<evidence type="ECO:0000313" key="9">
    <source>
        <dbReference type="EMBL" id="KKO71023.1"/>
    </source>
</evidence>
<feature type="transmembrane region" description="Helical" evidence="8">
    <location>
        <begin position="157"/>
        <end position="178"/>
    </location>
</feature>
<protein>
    <recommendedName>
        <fullName evidence="8">UPF0056 membrane protein</fullName>
    </recommendedName>
</protein>
<dbReference type="EMBL" id="SGWZ01000001">
    <property type="protein sequence ID" value="RZS73104.1"/>
    <property type="molecule type" value="Genomic_DNA"/>
</dbReference>
<feature type="transmembrane region" description="Helical" evidence="8">
    <location>
        <begin position="199"/>
        <end position="225"/>
    </location>
</feature>
<dbReference type="PANTHER" id="PTHR33508">
    <property type="entry name" value="UPF0056 MEMBRANE PROTEIN YHCE"/>
    <property type="match status" value="1"/>
</dbReference>
<evidence type="ECO:0000256" key="8">
    <source>
        <dbReference type="RuleBase" id="RU362048"/>
    </source>
</evidence>
<evidence type="ECO:0000256" key="2">
    <source>
        <dbReference type="ARBA" id="ARBA00009784"/>
    </source>
</evidence>
<dbReference type="Proteomes" id="UP000292039">
    <property type="component" value="Unassembled WGS sequence"/>
</dbReference>
<evidence type="ECO:0000256" key="6">
    <source>
        <dbReference type="ARBA" id="ARBA00022989"/>
    </source>
</evidence>
<evidence type="ECO:0000313" key="10">
    <source>
        <dbReference type="EMBL" id="RZS73104.1"/>
    </source>
</evidence>
<feature type="transmembrane region" description="Helical" evidence="8">
    <location>
        <begin position="12"/>
        <end position="34"/>
    </location>
</feature>
<dbReference type="STRING" id="206506.AAV32_13645"/>
<keyword evidence="5 8" id="KW-0812">Transmembrane</keyword>
<sequence>MSEIRDFFQLVSLGLVLLLPIANPLTSMSLLLALGKRLSYQDRMREIRRATIYVIAILGVSYYAGSLIMHSFGISVPGMRIAGGLIITFLGFTMLFPSSSVTDIPEADKTREEQRQANQPSIAFVPLAMPGTAGPGAIAVVISLAARIHGSTEYPAWAIHTAPIVVALLIGLLFWLCLRFSSKLFTLIGGSGVDAISRIMGFLMVCMGVQFVIDGVLAVIAAHAAG</sequence>
<feature type="transmembrane region" description="Helical" evidence="8">
    <location>
        <begin position="122"/>
        <end position="145"/>
    </location>
</feature>
<dbReference type="GO" id="GO:0005886">
    <property type="term" value="C:plasma membrane"/>
    <property type="evidence" value="ECO:0007669"/>
    <property type="project" value="UniProtKB-SubCell"/>
</dbReference>
<dbReference type="NCBIfam" id="TIGR00427">
    <property type="entry name" value="NAAT family transporter"/>
    <property type="match status" value="1"/>
</dbReference>
<dbReference type="PANTHER" id="PTHR33508:SF2">
    <property type="entry name" value="UPF0056 INNER MEMBRANE PROTEIN MARC"/>
    <property type="match status" value="1"/>
</dbReference>
<dbReference type="PATRIC" id="fig|206506.3.peg.2904"/>
<evidence type="ECO:0000256" key="3">
    <source>
        <dbReference type="ARBA" id="ARBA00022475"/>
    </source>
</evidence>
<reference evidence="9 11" key="1">
    <citation type="submission" date="2015-04" db="EMBL/GenBank/DDBJ databases">
        <title>Genome sequence of Kerstersia gyiorum CG1.</title>
        <authorList>
            <person name="Greninger A.L."/>
            <person name="Kozyreva V."/>
            <person name="Chaturvedi V."/>
        </authorList>
    </citation>
    <scope>NUCLEOTIDE SEQUENCE [LARGE SCALE GENOMIC DNA]</scope>
    <source>
        <strain evidence="9 11">CG1</strain>
    </source>
</reference>
<feature type="transmembrane region" description="Helical" evidence="8">
    <location>
        <begin position="81"/>
        <end position="101"/>
    </location>
</feature>
<dbReference type="AlphaFoldDB" id="A0A171KQ56"/>
<evidence type="ECO:0000313" key="12">
    <source>
        <dbReference type="Proteomes" id="UP000292039"/>
    </source>
</evidence>
<dbReference type="EMBL" id="LBNE01000010">
    <property type="protein sequence ID" value="KKO71023.1"/>
    <property type="molecule type" value="Genomic_DNA"/>
</dbReference>
<keyword evidence="4" id="KW-0997">Cell inner membrane</keyword>
<evidence type="ECO:0000256" key="7">
    <source>
        <dbReference type="ARBA" id="ARBA00023136"/>
    </source>
</evidence>
<comment type="subcellular location">
    <subcellularLocation>
        <location evidence="1">Cell inner membrane</location>
        <topology evidence="1">Multi-pass membrane protein</topology>
    </subcellularLocation>
    <subcellularLocation>
        <location evidence="8">Cell membrane</location>
        <topology evidence="8">Multi-pass membrane protein</topology>
    </subcellularLocation>
</comment>